<evidence type="ECO:0000313" key="3">
    <source>
        <dbReference type="Proteomes" id="UP000237846"/>
    </source>
</evidence>
<dbReference type="GO" id="GO:0004527">
    <property type="term" value="F:exonuclease activity"/>
    <property type="evidence" value="ECO:0007669"/>
    <property type="project" value="UniProtKB-KW"/>
</dbReference>
<dbReference type="InterPro" id="IPR005135">
    <property type="entry name" value="Endo/exonuclease/phosphatase"/>
</dbReference>
<protein>
    <submittedName>
        <fullName evidence="2">Endonuclease/exonuclease/phosphatase family metal-dependent hydrolase</fullName>
    </submittedName>
</protein>
<comment type="caution">
    <text evidence="2">The sequence shown here is derived from an EMBL/GenBank/DDBJ whole genome shotgun (WGS) entry which is preliminary data.</text>
</comment>
<keyword evidence="2" id="KW-0269">Exonuclease</keyword>
<dbReference type="GO" id="GO:0006506">
    <property type="term" value="P:GPI anchor biosynthetic process"/>
    <property type="evidence" value="ECO:0007669"/>
    <property type="project" value="TreeGrafter"/>
</dbReference>
<dbReference type="OrthoDB" id="3820230at2"/>
<reference evidence="2 3" key="1">
    <citation type="submission" date="2018-03" db="EMBL/GenBank/DDBJ databases">
        <title>Genomic Encyclopedia of Archaeal and Bacterial Type Strains, Phase II (KMG-II): from individual species to whole genera.</title>
        <authorList>
            <person name="Goeker M."/>
        </authorList>
    </citation>
    <scope>NUCLEOTIDE SEQUENCE [LARGE SCALE GENOMIC DNA]</scope>
    <source>
        <strain evidence="2 3">DSM 45601</strain>
    </source>
</reference>
<dbReference type="AlphaFoldDB" id="A0A2T0PZR5"/>
<feature type="domain" description="Endonuclease/exonuclease/phosphatase" evidence="1">
    <location>
        <begin position="16"/>
        <end position="230"/>
    </location>
</feature>
<organism evidence="2 3">
    <name type="scientific">Allonocardiopsis opalescens</name>
    <dbReference type="NCBI Taxonomy" id="1144618"/>
    <lineage>
        <taxon>Bacteria</taxon>
        <taxon>Bacillati</taxon>
        <taxon>Actinomycetota</taxon>
        <taxon>Actinomycetes</taxon>
        <taxon>Streptosporangiales</taxon>
        <taxon>Allonocardiopsis</taxon>
    </lineage>
</organism>
<dbReference type="SUPFAM" id="SSF56219">
    <property type="entry name" value="DNase I-like"/>
    <property type="match status" value="1"/>
</dbReference>
<evidence type="ECO:0000259" key="1">
    <source>
        <dbReference type="Pfam" id="PF03372"/>
    </source>
</evidence>
<evidence type="ECO:0000313" key="2">
    <source>
        <dbReference type="EMBL" id="PRX97024.1"/>
    </source>
</evidence>
<dbReference type="GO" id="GO:0016020">
    <property type="term" value="C:membrane"/>
    <property type="evidence" value="ECO:0007669"/>
    <property type="project" value="GOC"/>
</dbReference>
<gene>
    <name evidence="2" type="ORF">CLV72_10660</name>
</gene>
<dbReference type="EMBL" id="PVZC01000006">
    <property type="protein sequence ID" value="PRX97024.1"/>
    <property type="molecule type" value="Genomic_DNA"/>
</dbReference>
<dbReference type="InterPro" id="IPR051916">
    <property type="entry name" value="GPI-anchor_lipid_remodeler"/>
</dbReference>
<keyword evidence="3" id="KW-1185">Reference proteome</keyword>
<dbReference type="Gene3D" id="3.60.10.10">
    <property type="entry name" value="Endonuclease/exonuclease/phosphatase"/>
    <property type="match status" value="1"/>
</dbReference>
<dbReference type="Proteomes" id="UP000237846">
    <property type="component" value="Unassembled WGS sequence"/>
</dbReference>
<dbReference type="PANTHER" id="PTHR14859">
    <property type="entry name" value="CALCOFLUOR WHITE HYPERSENSITIVE PROTEIN PRECURSOR"/>
    <property type="match status" value="1"/>
</dbReference>
<name>A0A2T0PZR5_9ACTN</name>
<accession>A0A2T0PZR5</accession>
<keyword evidence="2" id="KW-0540">Nuclease</keyword>
<dbReference type="InterPro" id="IPR036691">
    <property type="entry name" value="Endo/exonu/phosph_ase_sf"/>
</dbReference>
<dbReference type="PANTHER" id="PTHR14859:SF15">
    <property type="entry name" value="ENDONUCLEASE_EXONUCLEASE_PHOSPHATASE DOMAIN-CONTAINING PROTEIN"/>
    <property type="match status" value="1"/>
</dbReference>
<proteinExistence type="predicted"/>
<keyword evidence="2" id="KW-0378">Hydrolase</keyword>
<keyword evidence="2" id="KW-0255">Endonuclease</keyword>
<dbReference type="GO" id="GO:0004519">
    <property type="term" value="F:endonuclease activity"/>
    <property type="evidence" value="ECO:0007669"/>
    <property type="project" value="UniProtKB-KW"/>
</dbReference>
<dbReference type="Pfam" id="PF03372">
    <property type="entry name" value="Exo_endo_phos"/>
    <property type="match status" value="1"/>
</dbReference>
<sequence>MAGPDARTRDFRVLGYNVRSLRDDPVAVARVVRAAAPDVVCLQEAPRFLGWRWRRARLARRCGLGLVPGARAGGLALLVRHAYTVRHVEHHLLSPDPGLHRRALALAVLDGPPGRLVAACTHLDLRAEPRLRHVHEVLARLAAARRRYRAPVVLAADVNEPPGGPAWSVLAGALTDTAACVPGAAGPTFPSAAPRARIDAVFADPRLAVRAAGVPDGPALAADYPSASDHRPVMAVLAAPG</sequence>